<keyword evidence="3 7" id="KW-0863">Zinc-finger</keyword>
<organism evidence="10 11">
    <name type="scientific">Pelagomonas calceolata</name>
    <dbReference type="NCBI Taxonomy" id="35677"/>
    <lineage>
        <taxon>Eukaryota</taxon>
        <taxon>Sar</taxon>
        <taxon>Stramenopiles</taxon>
        <taxon>Ochrophyta</taxon>
        <taxon>Pelagophyceae</taxon>
        <taxon>Pelagomonadales</taxon>
        <taxon>Pelagomonadaceae</taxon>
        <taxon>Pelagomonas</taxon>
    </lineage>
</organism>
<evidence type="ECO:0000256" key="7">
    <source>
        <dbReference type="PROSITE-ProRule" id="PRU00134"/>
    </source>
</evidence>
<evidence type="ECO:0000313" key="11">
    <source>
        <dbReference type="Proteomes" id="UP000789595"/>
    </source>
</evidence>
<dbReference type="AlphaFoldDB" id="A0A8J2WZP4"/>
<dbReference type="Pfam" id="PF13857">
    <property type="entry name" value="Ank_5"/>
    <property type="match status" value="1"/>
</dbReference>
<protein>
    <recommendedName>
        <fullName evidence="9">MYND-type domain-containing protein</fullName>
    </recommendedName>
</protein>
<dbReference type="PROSITE" id="PS01360">
    <property type="entry name" value="ZF_MYND_1"/>
    <property type="match status" value="1"/>
</dbReference>
<name>A0A8J2WZP4_9STRA</name>
<dbReference type="InterPro" id="IPR002110">
    <property type="entry name" value="Ankyrin_rpt"/>
</dbReference>
<evidence type="ECO:0000259" key="9">
    <source>
        <dbReference type="PROSITE" id="PS50865"/>
    </source>
</evidence>
<evidence type="ECO:0000256" key="1">
    <source>
        <dbReference type="ARBA" id="ARBA00022723"/>
    </source>
</evidence>
<feature type="domain" description="MYND-type" evidence="9">
    <location>
        <begin position="212"/>
        <end position="250"/>
    </location>
</feature>
<feature type="compositionally biased region" description="Low complexity" evidence="8">
    <location>
        <begin position="255"/>
        <end position="276"/>
    </location>
</feature>
<evidence type="ECO:0000256" key="5">
    <source>
        <dbReference type="ARBA" id="ARBA00023043"/>
    </source>
</evidence>
<evidence type="ECO:0000256" key="4">
    <source>
        <dbReference type="ARBA" id="ARBA00022833"/>
    </source>
</evidence>
<evidence type="ECO:0000256" key="3">
    <source>
        <dbReference type="ARBA" id="ARBA00022771"/>
    </source>
</evidence>
<dbReference type="PROSITE" id="PS50865">
    <property type="entry name" value="ZF_MYND_2"/>
    <property type="match status" value="1"/>
</dbReference>
<reference evidence="10" key="1">
    <citation type="submission" date="2021-11" db="EMBL/GenBank/DDBJ databases">
        <authorList>
            <consortium name="Genoscope - CEA"/>
            <person name="William W."/>
        </authorList>
    </citation>
    <scope>NUCLEOTIDE SEQUENCE</scope>
</reference>
<dbReference type="Gene3D" id="1.25.40.20">
    <property type="entry name" value="Ankyrin repeat-containing domain"/>
    <property type="match status" value="2"/>
</dbReference>
<evidence type="ECO:0000313" key="10">
    <source>
        <dbReference type="EMBL" id="CAH0374079.1"/>
    </source>
</evidence>
<keyword evidence="5 6" id="KW-0040">ANK repeat</keyword>
<evidence type="ECO:0000256" key="6">
    <source>
        <dbReference type="PROSITE-ProRule" id="PRU00023"/>
    </source>
</evidence>
<comment type="caution">
    <text evidence="10">The sequence shown here is derived from an EMBL/GenBank/DDBJ whole genome shotgun (WGS) entry which is preliminary data.</text>
</comment>
<keyword evidence="11" id="KW-1185">Reference proteome</keyword>
<feature type="compositionally biased region" description="Basic residues" evidence="8">
    <location>
        <begin position="245"/>
        <end position="254"/>
    </location>
</feature>
<dbReference type="PANTHER" id="PTHR24173">
    <property type="entry name" value="ANKYRIN REPEAT CONTAINING"/>
    <property type="match status" value="1"/>
</dbReference>
<dbReference type="PANTHER" id="PTHR24173:SF74">
    <property type="entry name" value="ANKYRIN REPEAT DOMAIN-CONTAINING PROTEIN 16"/>
    <property type="match status" value="1"/>
</dbReference>
<evidence type="ECO:0000256" key="8">
    <source>
        <dbReference type="SAM" id="MobiDB-lite"/>
    </source>
</evidence>
<dbReference type="SMART" id="SM00248">
    <property type="entry name" value="ANK"/>
    <property type="match status" value="4"/>
</dbReference>
<dbReference type="Pfam" id="PF01753">
    <property type="entry name" value="zf-MYND"/>
    <property type="match status" value="1"/>
</dbReference>
<accession>A0A8J2WZP4</accession>
<proteinExistence type="predicted"/>
<dbReference type="InterPro" id="IPR036770">
    <property type="entry name" value="Ankyrin_rpt-contain_sf"/>
</dbReference>
<feature type="repeat" description="ANK" evidence="6">
    <location>
        <begin position="82"/>
        <end position="115"/>
    </location>
</feature>
<dbReference type="EMBL" id="CAKKNE010000004">
    <property type="protein sequence ID" value="CAH0374079.1"/>
    <property type="molecule type" value="Genomic_DNA"/>
</dbReference>
<keyword evidence="4" id="KW-0862">Zinc</keyword>
<dbReference type="Gene3D" id="6.10.140.2220">
    <property type="match status" value="1"/>
</dbReference>
<dbReference type="GO" id="GO:0008270">
    <property type="term" value="F:zinc ion binding"/>
    <property type="evidence" value="ECO:0007669"/>
    <property type="project" value="UniProtKB-KW"/>
</dbReference>
<gene>
    <name evidence="10" type="ORF">PECAL_4P13390</name>
</gene>
<keyword evidence="2" id="KW-0677">Repeat</keyword>
<feature type="region of interest" description="Disordered" evidence="8">
    <location>
        <begin position="245"/>
        <end position="282"/>
    </location>
</feature>
<dbReference type="InterPro" id="IPR002893">
    <property type="entry name" value="Znf_MYND"/>
</dbReference>
<dbReference type="SUPFAM" id="SSF144232">
    <property type="entry name" value="HIT/MYND zinc finger-like"/>
    <property type="match status" value="1"/>
</dbReference>
<dbReference type="OrthoDB" id="10249694at2759"/>
<sequence>MAAQQDPPKKRCTDTQKALFAAAREGDVDGCRRLLIAGDVRANDVVHALSGGTALHAGIAHRAVVKLLIEDFRADVNSRRRDGSTALMDACEAGDLEIARELLDTYGADPHAEDRDGHTALDLAREHGHSKVAALVEDRGGLPGLKKSVARPAKEKSLATGVEATPLSQNARDRLYTAPRAVASPQSREVAAVARRIGGDRRPDPAAARDACDACGKTVAELKRCSRCRAAAYCSTACQRTAWPRHKDHCRRAPKAAPAPAPAAAAPAPAPATTTKPAKDEWALFDEHSSRGFGFKETT</sequence>
<dbReference type="PROSITE" id="PS50088">
    <property type="entry name" value="ANK_REPEAT"/>
    <property type="match status" value="1"/>
</dbReference>
<keyword evidence="1" id="KW-0479">Metal-binding</keyword>
<evidence type="ECO:0000256" key="2">
    <source>
        <dbReference type="ARBA" id="ARBA00022737"/>
    </source>
</evidence>
<dbReference type="SUPFAM" id="SSF48403">
    <property type="entry name" value="Ankyrin repeat"/>
    <property type="match status" value="1"/>
</dbReference>
<dbReference type="Proteomes" id="UP000789595">
    <property type="component" value="Unassembled WGS sequence"/>
</dbReference>